<feature type="chain" id="PRO_5001980680" evidence="1">
    <location>
        <begin position="17"/>
        <end position="335"/>
    </location>
</feature>
<dbReference type="EMBL" id="KB206450">
    <property type="protein sequence ID" value="ELP91744.1"/>
    <property type="molecule type" value="Genomic_DNA"/>
</dbReference>
<feature type="non-terminal residue" evidence="2">
    <location>
        <position position="1"/>
    </location>
</feature>
<reference evidence="2 3" key="1">
    <citation type="submission" date="2012-10" db="EMBL/GenBank/DDBJ databases">
        <authorList>
            <person name="Zafar N."/>
            <person name="Inman J."/>
            <person name="Hall N."/>
            <person name="Lorenzi H."/>
            <person name="Caler E."/>
        </authorList>
    </citation>
    <scope>NUCLEOTIDE SEQUENCE [LARGE SCALE GENOMIC DNA]</scope>
    <source>
        <strain evidence="2 3">IP1</strain>
    </source>
</reference>
<keyword evidence="1" id="KW-0732">Signal</keyword>
<dbReference type="GO" id="GO:0016301">
    <property type="term" value="F:kinase activity"/>
    <property type="evidence" value="ECO:0007669"/>
    <property type="project" value="UniProtKB-KW"/>
</dbReference>
<keyword evidence="3" id="KW-1185">Reference proteome</keyword>
<evidence type="ECO:0000256" key="1">
    <source>
        <dbReference type="SAM" id="SignalP"/>
    </source>
</evidence>
<dbReference type="OMA" id="RCYLNIS"/>
<dbReference type="RefSeq" id="XP_004258515.1">
    <property type="nucleotide sequence ID" value="XM_004258467.1"/>
</dbReference>
<keyword evidence="2" id="KW-0808">Transferase</keyword>
<dbReference type="KEGG" id="eiv:EIN_521810"/>
<feature type="signal peptide" evidence="1">
    <location>
        <begin position="1"/>
        <end position="16"/>
    </location>
</feature>
<organism evidence="2 3">
    <name type="scientific">Entamoeba invadens IP1</name>
    <dbReference type="NCBI Taxonomy" id="370355"/>
    <lineage>
        <taxon>Eukaryota</taxon>
        <taxon>Amoebozoa</taxon>
        <taxon>Evosea</taxon>
        <taxon>Archamoebae</taxon>
        <taxon>Mastigamoebida</taxon>
        <taxon>Entamoebidae</taxon>
        <taxon>Entamoeba</taxon>
    </lineage>
</organism>
<accession>A0A0A1U9X7</accession>
<dbReference type="Proteomes" id="UP000014680">
    <property type="component" value="Unassembled WGS sequence"/>
</dbReference>
<sequence length="335" mass="38817">MYLVYLLFTLIVHTKANITQLCYALGTNWYDGFTDVDYSNTNNTLCYLNTTNNTYYYQQDMYFPFTQQAYFDTFVCNDSLTLTAIQKTEMSYLNVENFNILSGATVIFDTFIHTNNTLSIDNGTLIINSNFSIANILAIKGADIDKPKVLVWKSLYIHLNYNFDYNKNFIITNPDLKTTCFDVISMNSPDVLTSFVNYGNYNSSLFPIKYTSGIAILISHNRLIRYCPTGNVIPVVMCTMISSRYQKYFNVTNNIKDYPFEYPHCPCDDQYTRCYLNISQTLFEIDLQYNSVNYATMLIEKDITIYNGNTIKNIYLFQDVKLTGDFILSMMTIRL</sequence>
<keyword evidence="2" id="KW-0418">Kinase</keyword>
<dbReference type="GeneID" id="14890728"/>
<dbReference type="AlphaFoldDB" id="A0A0A1U9X7"/>
<protein>
    <submittedName>
        <fullName evidence="2">Protein serine/threonine kinase</fullName>
    </submittedName>
</protein>
<evidence type="ECO:0000313" key="3">
    <source>
        <dbReference type="Proteomes" id="UP000014680"/>
    </source>
</evidence>
<feature type="non-terminal residue" evidence="2">
    <location>
        <position position="335"/>
    </location>
</feature>
<gene>
    <name evidence="2" type="ORF">EIN_521810</name>
</gene>
<dbReference type="VEuPathDB" id="AmoebaDB:EIN_521810"/>
<evidence type="ECO:0000313" key="2">
    <source>
        <dbReference type="EMBL" id="ELP91744.1"/>
    </source>
</evidence>
<name>A0A0A1U9X7_ENTIV</name>
<proteinExistence type="predicted"/>